<protein>
    <submittedName>
        <fullName evidence="2">Phage-like element PBSX protein, XkdF</fullName>
    </submittedName>
</protein>
<sequence length="211" mass="24187">MNKVLNIEGAGMLPIYKLEISPNIDNEMEVDYVALVDRPAIEKSFLAFNENTERIAFAIQNEDERIITGALMLADKPIYRNDENGEYYVVFTKDTIKQIAQKFFAKGYQSNVNLMHDSGQRLDGLTMFESWITDEKRGISAMKGFEDVPDGSWFGSFKVNNDEVWKMIKDGKVKGFSVEGLFQYKPTEKQDLNSIQNQLWSQITDILSKID</sequence>
<organism evidence="2">
    <name type="scientific">uncultured Caudovirales phage</name>
    <dbReference type="NCBI Taxonomy" id="2100421"/>
    <lineage>
        <taxon>Viruses</taxon>
        <taxon>Duplodnaviria</taxon>
        <taxon>Heunggongvirae</taxon>
        <taxon>Uroviricota</taxon>
        <taxon>Caudoviricetes</taxon>
        <taxon>Peduoviridae</taxon>
        <taxon>Maltschvirus</taxon>
        <taxon>Maltschvirus maltsch</taxon>
    </lineage>
</organism>
<gene>
    <name evidence="2" type="ORF">UFOVP617_50</name>
</gene>
<reference evidence="2" key="1">
    <citation type="submission" date="2020-04" db="EMBL/GenBank/DDBJ databases">
        <authorList>
            <person name="Chiriac C."/>
            <person name="Salcher M."/>
            <person name="Ghai R."/>
            <person name="Kavagutti S V."/>
        </authorList>
    </citation>
    <scope>NUCLEOTIDE SEQUENCE</scope>
</reference>
<name>A0A6J5N4X5_9CAUD</name>
<accession>A0A6J5N4X5</accession>
<dbReference type="Pfam" id="PF14550">
    <property type="entry name" value="Peptidase_S78_2"/>
    <property type="match status" value="1"/>
</dbReference>
<dbReference type="EMBL" id="LR796575">
    <property type="protein sequence ID" value="CAB4153091.1"/>
    <property type="molecule type" value="Genomic_DNA"/>
</dbReference>
<feature type="domain" description="Phage-like element PBSX protein XkdF" evidence="1">
    <location>
        <begin position="61"/>
        <end position="181"/>
    </location>
</feature>
<dbReference type="InterPro" id="IPR027924">
    <property type="entry name" value="XkdF"/>
</dbReference>
<proteinExistence type="predicted"/>
<evidence type="ECO:0000313" key="2">
    <source>
        <dbReference type="EMBL" id="CAB4153091.1"/>
    </source>
</evidence>
<evidence type="ECO:0000259" key="1">
    <source>
        <dbReference type="Pfam" id="PF14550"/>
    </source>
</evidence>